<accession>A0ABU6RHR9</accession>
<evidence type="ECO:0000313" key="3">
    <source>
        <dbReference type="EMBL" id="MED6123409.1"/>
    </source>
</evidence>
<dbReference type="Proteomes" id="UP001341840">
    <property type="component" value="Unassembled WGS sequence"/>
</dbReference>
<protein>
    <recommendedName>
        <fullName evidence="2">PB1-like domain-containing protein</fullName>
    </recommendedName>
</protein>
<feature type="compositionally biased region" description="Basic and acidic residues" evidence="1">
    <location>
        <begin position="219"/>
        <end position="237"/>
    </location>
</feature>
<evidence type="ECO:0000313" key="4">
    <source>
        <dbReference type="Proteomes" id="UP001341840"/>
    </source>
</evidence>
<keyword evidence="4" id="KW-1185">Reference proteome</keyword>
<feature type="compositionally biased region" description="Basic and acidic residues" evidence="1">
    <location>
        <begin position="197"/>
        <end position="210"/>
    </location>
</feature>
<proteinExistence type="predicted"/>
<gene>
    <name evidence="3" type="ORF">PIB30_048889</name>
</gene>
<feature type="region of interest" description="Disordered" evidence="1">
    <location>
        <begin position="124"/>
        <end position="252"/>
    </location>
</feature>
<reference evidence="3 4" key="1">
    <citation type="journal article" date="2023" name="Plants (Basel)">
        <title>Bridging the Gap: Combining Genomics and Transcriptomics Approaches to Understand Stylosanthes scabra, an Orphan Legume from the Brazilian Caatinga.</title>
        <authorList>
            <person name="Ferreira-Neto J.R.C."/>
            <person name="da Silva M.D."/>
            <person name="Binneck E."/>
            <person name="de Melo N.F."/>
            <person name="da Silva R.H."/>
            <person name="de Melo A.L.T.M."/>
            <person name="Pandolfi V."/>
            <person name="Bustamante F.O."/>
            <person name="Brasileiro-Vidal A.C."/>
            <person name="Benko-Iseppon A.M."/>
        </authorList>
    </citation>
    <scope>NUCLEOTIDE SEQUENCE [LARGE SCALE GENOMIC DNA]</scope>
    <source>
        <tissue evidence="3">Leaves</tissue>
    </source>
</reference>
<comment type="caution">
    <text evidence="3">The sequence shown here is derived from an EMBL/GenBank/DDBJ whole genome shotgun (WGS) entry which is preliminary data.</text>
</comment>
<feature type="domain" description="PB1-like" evidence="2">
    <location>
        <begin position="5"/>
        <end position="108"/>
    </location>
</feature>
<evidence type="ECO:0000256" key="1">
    <source>
        <dbReference type="SAM" id="MobiDB-lite"/>
    </source>
</evidence>
<sequence>MDEVMVVPVFHVGGWMVRNKDGALVYEGGNVEKLERIAIEVLSFSDLVNMLGGLGYKTHRAMHWYDFAEDVFELGLFRIFGDAEVFDLRSHVMSNFDLVDEFHIYVEHEVNVPLLATAPGDTHAEPIEVDEEGGSSSSSSDNGGYETIEDEPYKPLAVGVDDDTDSEDGGGSQVKSRKKGKSAKSIAGQKGKGVLNRGKEPRREGVEKVPKNCGGPKVGLKDGPSKKEEDGPSKNEEQPNVGPSKKNGCKFYQPQISSSDEEYNYEYESETLHTPVSSDEEYHKHALQEMRLLPADSGGTLPAELEWELPVNLRLRV</sequence>
<evidence type="ECO:0000259" key="2">
    <source>
        <dbReference type="Pfam" id="PF26130"/>
    </source>
</evidence>
<dbReference type="Pfam" id="PF26130">
    <property type="entry name" value="PB1-like"/>
    <property type="match status" value="1"/>
</dbReference>
<organism evidence="3 4">
    <name type="scientific">Stylosanthes scabra</name>
    <dbReference type="NCBI Taxonomy" id="79078"/>
    <lineage>
        <taxon>Eukaryota</taxon>
        <taxon>Viridiplantae</taxon>
        <taxon>Streptophyta</taxon>
        <taxon>Embryophyta</taxon>
        <taxon>Tracheophyta</taxon>
        <taxon>Spermatophyta</taxon>
        <taxon>Magnoliopsida</taxon>
        <taxon>eudicotyledons</taxon>
        <taxon>Gunneridae</taxon>
        <taxon>Pentapetalae</taxon>
        <taxon>rosids</taxon>
        <taxon>fabids</taxon>
        <taxon>Fabales</taxon>
        <taxon>Fabaceae</taxon>
        <taxon>Papilionoideae</taxon>
        <taxon>50 kb inversion clade</taxon>
        <taxon>dalbergioids sensu lato</taxon>
        <taxon>Dalbergieae</taxon>
        <taxon>Pterocarpus clade</taxon>
        <taxon>Stylosanthes</taxon>
    </lineage>
</organism>
<dbReference type="EMBL" id="JASCZI010030532">
    <property type="protein sequence ID" value="MED6123409.1"/>
    <property type="molecule type" value="Genomic_DNA"/>
</dbReference>
<dbReference type="InterPro" id="IPR058594">
    <property type="entry name" value="PB1-like_dom_pln"/>
</dbReference>
<name>A0ABU6RHR9_9FABA</name>